<sequence length="96" mass="10599">MADLPSSQASQLPQKGRSAFDLAFDVDLSRPVKPRWPNAGLKPWVTRQDAGLAALGQGWPIAAAHGFKPEFGHTEPRRGAEWWGEDFLVTFVSLQK</sequence>
<proteinExistence type="predicted"/>
<evidence type="ECO:0000313" key="1">
    <source>
        <dbReference type="EMBL" id="KTB58408.1"/>
    </source>
</evidence>
<dbReference type="AlphaFoldDB" id="A0A0W0HC71"/>
<comment type="caution">
    <text evidence="1">The sequence shown here is derived from an EMBL/GenBank/DDBJ whole genome shotgun (WGS) entry which is preliminary data.</text>
</comment>
<gene>
    <name evidence="1" type="ORF">AO063_17990</name>
</gene>
<accession>A0A0W0HC71</accession>
<name>A0A0W0HC71_PSEFL</name>
<dbReference type="EMBL" id="LKEF01000052">
    <property type="protein sequence ID" value="KTB58408.1"/>
    <property type="molecule type" value="Genomic_DNA"/>
</dbReference>
<protein>
    <submittedName>
        <fullName evidence="1">Uncharacterized protein</fullName>
    </submittedName>
</protein>
<reference evidence="1 2" key="1">
    <citation type="submission" date="2015-09" db="EMBL/GenBank/DDBJ databases">
        <title>Genome sequence of ICMP 11288.</title>
        <authorList>
            <person name="Visnovsky S."/>
            <person name="Lu A."/>
            <person name="Panda P."/>
            <person name="Pitman A."/>
        </authorList>
    </citation>
    <scope>NUCLEOTIDE SEQUENCE [LARGE SCALE GENOMIC DNA]</scope>
    <source>
        <strain evidence="1 2">ICMP 11288</strain>
    </source>
</reference>
<organism evidence="1 2">
    <name type="scientific">Pseudomonas fluorescens ICMP 11288</name>
    <dbReference type="NCBI Taxonomy" id="1198309"/>
    <lineage>
        <taxon>Bacteria</taxon>
        <taxon>Pseudomonadati</taxon>
        <taxon>Pseudomonadota</taxon>
        <taxon>Gammaproteobacteria</taxon>
        <taxon>Pseudomonadales</taxon>
        <taxon>Pseudomonadaceae</taxon>
        <taxon>Pseudomonas</taxon>
    </lineage>
</organism>
<dbReference type="Proteomes" id="UP000054197">
    <property type="component" value="Unassembled WGS sequence"/>
</dbReference>
<evidence type="ECO:0000313" key="2">
    <source>
        <dbReference type="Proteomes" id="UP000054197"/>
    </source>
</evidence>